<evidence type="ECO:0000256" key="2">
    <source>
        <dbReference type="SAM" id="SignalP"/>
    </source>
</evidence>
<reference evidence="4 5" key="1">
    <citation type="submission" date="2024-02" db="EMBL/GenBank/DDBJ databases">
        <authorList>
            <person name="Chen Y."/>
            <person name="Shah S."/>
            <person name="Dougan E. K."/>
            <person name="Thang M."/>
            <person name="Chan C."/>
        </authorList>
    </citation>
    <scope>NUCLEOTIDE SEQUENCE [LARGE SCALE GENOMIC DNA]</scope>
</reference>
<feature type="transmembrane region" description="Helical" evidence="1">
    <location>
        <begin position="54"/>
        <end position="73"/>
    </location>
</feature>
<keyword evidence="1" id="KW-0812">Transmembrane</keyword>
<accession>A0ABP0STL1</accession>
<keyword evidence="1" id="KW-0472">Membrane</keyword>
<keyword evidence="2" id="KW-0732">Signal</keyword>
<name>A0ABP0STL1_9DINO</name>
<keyword evidence="5" id="KW-1185">Reference proteome</keyword>
<gene>
    <name evidence="3" type="ORF">CCMP2556_LOCUS53370</name>
    <name evidence="4" type="ORF">CCMP2556_LOCUS53388</name>
</gene>
<sequence>MICCAAFTFFLTTSETFAAPDSVFFVDAPVAVAVAGGIIGGIVSLCLGAIRQSFLLVFVYCFFTLKLFFLRGVGREVGGDS</sequence>
<comment type="caution">
    <text evidence="4">The sequence shown here is derived from an EMBL/GenBank/DDBJ whole genome shotgun (WGS) entry which is preliminary data.</text>
</comment>
<dbReference type="EMBL" id="CAXAMN010028173">
    <property type="protein sequence ID" value="CAK9115530.1"/>
    <property type="molecule type" value="Genomic_DNA"/>
</dbReference>
<feature type="transmembrane region" description="Helical" evidence="1">
    <location>
        <begin position="28"/>
        <end position="47"/>
    </location>
</feature>
<evidence type="ECO:0000313" key="5">
    <source>
        <dbReference type="Proteomes" id="UP001642484"/>
    </source>
</evidence>
<dbReference type="EMBL" id="CAXAMN010028162">
    <property type="protein sequence ID" value="CAK9115477.1"/>
    <property type="molecule type" value="Genomic_DNA"/>
</dbReference>
<proteinExistence type="predicted"/>
<evidence type="ECO:0000256" key="1">
    <source>
        <dbReference type="SAM" id="Phobius"/>
    </source>
</evidence>
<keyword evidence="1" id="KW-1133">Transmembrane helix</keyword>
<protein>
    <submittedName>
        <fullName evidence="4">Uncharacterized protein</fullName>
    </submittedName>
</protein>
<organism evidence="4 5">
    <name type="scientific">Durusdinium trenchii</name>
    <dbReference type="NCBI Taxonomy" id="1381693"/>
    <lineage>
        <taxon>Eukaryota</taxon>
        <taxon>Sar</taxon>
        <taxon>Alveolata</taxon>
        <taxon>Dinophyceae</taxon>
        <taxon>Suessiales</taxon>
        <taxon>Symbiodiniaceae</taxon>
        <taxon>Durusdinium</taxon>
    </lineage>
</organism>
<feature type="signal peptide" evidence="2">
    <location>
        <begin position="1"/>
        <end position="18"/>
    </location>
</feature>
<feature type="chain" id="PRO_5045029606" evidence="2">
    <location>
        <begin position="19"/>
        <end position="81"/>
    </location>
</feature>
<dbReference type="Proteomes" id="UP001642484">
    <property type="component" value="Unassembled WGS sequence"/>
</dbReference>
<evidence type="ECO:0000313" key="4">
    <source>
        <dbReference type="EMBL" id="CAK9115530.1"/>
    </source>
</evidence>
<evidence type="ECO:0000313" key="3">
    <source>
        <dbReference type="EMBL" id="CAK9115477.1"/>
    </source>
</evidence>